<evidence type="ECO:0000259" key="1">
    <source>
        <dbReference type="Pfam" id="PF00082"/>
    </source>
</evidence>
<sequence>MAKFPHLPLRTILDGSYKFKGFAGRGKSQRSLDNLNNRKAHGTSLLQMTEGIQQLNMDVLAWRKEQGLPDLPDEHIIPVLLQVDPQVFNIESLKGFGMEVIAEEESGFIIGASVDQFKSLKAKISKFIKETNQGTALLWQIEQGQQWRPEYILNEELYWKWLDGIKDEEQFTVDISISCHIKQSDHPVQTKGMSDESFETKLSNWYENTLVTDVELDQLMMQRQDQVQTFIELGGGNLVGGFVEYRDSFGFRAELSGRALKDIVLNYPYVFEIAEHCEIERQVLTHEDFGEIDCTILAPSIDSPNLCIIDSGIQQNHILLEPAILPDRSINFVPHETTVADQVPNGGHGTKVAGAVLYGAAIPRAGTVQAPFFLTNIRVLDAGKAMSSLLFEPELMHTIADHNGDISIFNLSINTRVPCRTRHMSQWASAIDMICHEEAKIFVVSAGNINDTGSLVNRPGIKEHLAASRPYPSYLLEPSSRIADPAQSIFAITVGSVCIGEFDDADRASFGKKDFPSSFSRSGMGMWGAIKPEVVEYGGDWIKEKAGSNLTILPQTSPELVKTGLHGIGRVDIGTSFSAPQVTHILGHLQKLFPNEHVLFYKALLIQSARLPEAIWHNPHARHLRHMGYGIPSLDRAIDNTPFRITFTETGAIAPKKAKIFSVKVPEEMRGQGEAYDILIEVSLCYTAEPRRTRKNLRSYLSAWLTWESSKLGQSSQAFHADVLKEMVEKDWDQEQEEPEDPHSIKWTIWSNSKWGKIKDIRRQASANQKDWVVLKSFELPSELSFAVIGHKGWENDLNQEVPYAFVVSFEILHSEVEIYDIMQQVNIEVPIQARV</sequence>
<dbReference type="SUPFAM" id="SSF52743">
    <property type="entry name" value="Subtilisin-like"/>
    <property type="match status" value="1"/>
</dbReference>
<dbReference type="InterPro" id="IPR000209">
    <property type="entry name" value="Peptidase_S8/S53_dom"/>
</dbReference>
<evidence type="ECO:0000313" key="2">
    <source>
        <dbReference type="EMBL" id="TKC65172.1"/>
    </source>
</evidence>
<dbReference type="Pfam" id="PF00082">
    <property type="entry name" value="Peptidase_S8"/>
    <property type="match status" value="1"/>
</dbReference>
<reference evidence="2 3" key="1">
    <citation type="submission" date="2019-04" db="EMBL/GenBank/DDBJ databases">
        <title>Pedobacter sp. RP-1-16 sp. nov., isolated from Arctic soil.</title>
        <authorList>
            <person name="Dahal R.H."/>
            <person name="Kim D.-U."/>
        </authorList>
    </citation>
    <scope>NUCLEOTIDE SEQUENCE [LARGE SCALE GENOMIC DNA]</scope>
    <source>
        <strain evidence="2 3">RP-1-16</strain>
    </source>
</reference>
<dbReference type="Proteomes" id="UP000309594">
    <property type="component" value="Unassembled WGS sequence"/>
</dbReference>
<dbReference type="Gene3D" id="3.40.50.200">
    <property type="entry name" value="Peptidase S8/S53 domain"/>
    <property type="match status" value="1"/>
</dbReference>
<comment type="caution">
    <text evidence="2">The sequence shown here is derived from an EMBL/GenBank/DDBJ whole genome shotgun (WGS) entry which is preliminary data.</text>
</comment>
<protein>
    <submittedName>
        <fullName evidence="2">S8 family peptidase</fullName>
    </submittedName>
</protein>
<organism evidence="2 3">
    <name type="scientific">Pedobacter hiemivivus</name>
    <dbReference type="NCBI Taxonomy" id="2530454"/>
    <lineage>
        <taxon>Bacteria</taxon>
        <taxon>Pseudomonadati</taxon>
        <taxon>Bacteroidota</taxon>
        <taxon>Sphingobacteriia</taxon>
        <taxon>Sphingobacteriales</taxon>
        <taxon>Sphingobacteriaceae</taxon>
        <taxon>Pedobacter</taxon>
    </lineage>
</organism>
<dbReference type="AlphaFoldDB" id="A0A4U1GTC8"/>
<feature type="domain" description="Peptidase S8/S53" evidence="1">
    <location>
        <begin position="306"/>
        <end position="630"/>
    </location>
</feature>
<dbReference type="InterPro" id="IPR034074">
    <property type="entry name" value="Y4bN_pept_dom"/>
</dbReference>
<dbReference type="GO" id="GO:0004252">
    <property type="term" value="F:serine-type endopeptidase activity"/>
    <property type="evidence" value="ECO:0007669"/>
    <property type="project" value="InterPro"/>
</dbReference>
<name>A0A4U1GTC8_9SPHI</name>
<accession>A0A4U1GTC8</accession>
<dbReference type="EMBL" id="SWDX01000001">
    <property type="protein sequence ID" value="TKC65172.1"/>
    <property type="molecule type" value="Genomic_DNA"/>
</dbReference>
<gene>
    <name evidence="2" type="ORF">FBD94_01030</name>
</gene>
<dbReference type="CDD" id="cd04847">
    <property type="entry name" value="Peptidases_S8_Subtilisin_like_2"/>
    <property type="match status" value="1"/>
</dbReference>
<dbReference type="GO" id="GO:0006508">
    <property type="term" value="P:proteolysis"/>
    <property type="evidence" value="ECO:0007669"/>
    <property type="project" value="InterPro"/>
</dbReference>
<evidence type="ECO:0000313" key="3">
    <source>
        <dbReference type="Proteomes" id="UP000309594"/>
    </source>
</evidence>
<dbReference type="InterPro" id="IPR036852">
    <property type="entry name" value="Peptidase_S8/S53_dom_sf"/>
</dbReference>
<proteinExistence type="predicted"/>